<feature type="transmembrane region" description="Helical" evidence="1">
    <location>
        <begin position="212"/>
        <end position="234"/>
    </location>
</feature>
<feature type="transmembrane region" description="Helical" evidence="1">
    <location>
        <begin position="95"/>
        <end position="118"/>
    </location>
</feature>
<reference evidence="3" key="1">
    <citation type="journal article" date="2019" name="Environ. Microbiol.">
        <title>Fungal ecological strategies reflected in gene transcription - a case study of two litter decomposers.</title>
        <authorList>
            <person name="Barbi F."/>
            <person name="Kohler A."/>
            <person name="Barry K."/>
            <person name="Baskaran P."/>
            <person name="Daum C."/>
            <person name="Fauchery L."/>
            <person name="Ihrmark K."/>
            <person name="Kuo A."/>
            <person name="LaButti K."/>
            <person name="Lipzen A."/>
            <person name="Morin E."/>
            <person name="Grigoriev I.V."/>
            <person name="Henrissat B."/>
            <person name="Lindahl B."/>
            <person name="Martin F."/>
        </authorList>
    </citation>
    <scope>NUCLEOTIDE SEQUENCE</scope>
    <source>
        <strain evidence="3">JB14</strain>
    </source>
</reference>
<proteinExistence type="predicted"/>
<evidence type="ECO:0000313" key="4">
    <source>
        <dbReference type="Proteomes" id="UP000799118"/>
    </source>
</evidence>
<gene>
    <name evidence="3" type="ORF">BT96DRAFT_981354</name>
</gene>
<dbReference type="EMBL" id="ML769787">
    <property type="protein sequence ID" value="KAE9387655.1"/>
    <property type="molecule type" value="Genomic_DNA"/>
</dbReference>
<protein>
    <recommendedName>
        <fullName evidence="2">DUF6534 domain-containing protein</fullName>
    </recommendedName>
</protein>
<dbReference type="InterPro" id="IPR045339">
    <property type="entry name" value="DUF6534"/>
</dbReference>
<keyword evidence="4" id="KW-1185">Reference proteome</keyword>
<keyword evidence="1" id="KW-0812">Transmembrane</keyword>
<keyword evidence="1" id="KW-0472">Membrane</keyword>
<dbReference type="PANTHER" id="PTHR40465:SF1">
    <property type="entry name" value="DUF6534 DOMAIN-CONTAINING PROTEIN"/>
    <property type="match status" value="1"/>
</dbReference>
<feature type="transmembrane region" description="Helical" evidence="1">
    <location>
        <begin position="172"/>
        <end position="192"/>
    </location>
</feature>
<dbReference type="OrthoDB" id="3263055at2759"/>
<feature type="domain" description="DUF6534" evidence="2">
    <location>
        <begin position="180"/>
        <end position="263"/>
    </location>
</feature>
<feature type="transmembrane region" description="Helical" evidence="1">
    <location>
        <begin position="130"/>
        <end position="152"/>
    </location>
</feature>
<accession>A0A6A4GQX9</accession>
<organism evidence="3 4">
    <name type="scientific">Gymnopus androsaceus JB14</name>
    <dbReference type="NCBI Taxonomy" id="1447944"/>
    <lineage>
        <taxon>Eukaryota</taxon>
        <taxon>Fungi</taxon>
        <taxon>Dikarya</taxon>
        <taxon>Basidiomycota</taxon>
        <taxon>Agaricomycotina</taxon>
        <taxon>Agaricomycetes</taxon>
        <taxon>Agaricomycetidae</taxon>
        <taxon>Agaricales</taxon>
        <taxon>Marasmiineae</taxon>
        <taxon>Omphalotaceae</taxon>
        <taxon>Gymnopus</taxon>
    </lineage>
</organism>
<dbReference type="AlphaFoldDB" id="A0A6A4GQX9"/>
<feature type="transmembrane region" description="Helical" evidence="1">
    <location>
        <begin position="58"/>
        <end position="83"/>
    </location>
</feature>
<feature type="transmembrane region" description="Helical" evidence="1">
    <location>
        <begin position="20"/>
        <end position="46"/>
    </location>
</feature>
<name>A0A6A4GQX9_9AGAR</name>
<dbReference type="PANTHER" id="PTHR40465">
    <property type="entry name" value="CHROMOSOME 1, WHOLE GENOME SHOTGUN SEQUENCE"/>
    <property type="match status" value="1"/>
</dbReference>
<feature type="transmembrane region" description="Helical" evidence="1">
    <location>
        <begin position="240"/>
        <end position="261"/>
    </location>
</feature>
<evidence type="ECO:0000256" key="1">
    <source>
        <dbReference type="SAM" id="Phobius"/>
    </source>
</evidence>
<evidence type="ECO:0000259" key="2">
    <source>
        <dbReference type="Pfam" id="PF20152"/>
    </source>
</evidence>
<dbReference type="Pfam" id="PF20152">
    <property type="entry name" value="DUF6534"/>
    <property type="match status" value="1"/>
</dbReference>
<evidence type="ECO:0000313" key="3">
    <source>
        <dbReference type="EMBL" id="KAE9387655.1"/>
    </source>
</evidence>
<dbReference type="Proteomes" id="UP000799118">
    <property type="component" value="Unassembled WGS sequence"/>
</dbReference>
<sequence length="354" mass="39687">MVDLIANTTSGAHIPALDNTMGALLVGILFSSALWGISAAQTYIYFDNFYNQDTLRLKLLVVFVFGLNTAHQIMLCHLIYVYLVSNFGNPNYLALVVWSILVMVILSAIIAATIQLFMCWRIWILSNKSVYWIIPLVMVVLASFVITVVYFVRSWSLRTWVELADLSKISQAVNGLNFGGDIVITFAMVYLLDTSKSGIKRTNVLMNRLMYFCLATGLLTTVCAICSLVSISVWPNTFVYIGFYVILARLYVNSFLAILNAREKLRALNRPPGSSFLSNLTFTDIQWARSASSNNMILTLNMPSHTQEVETATHRNDIEMESFLQSKKLSFRPVDSDCVVHAPEPAFLSSDHVV</sequence>
<keyword evidence="1" id="KW-1133">Transmembrane helix</keyword>